<proteinExistence type="predicted"/>
<dbReference type="AlphaFoldDB" id="A0A510UFN2"/>
<sequence>MPQPIIPPVILKISMLKASNQNETNIPEAEAKNCKRIDWLFVEDRASILLNFIPKTGSTQGIILRIKPPSNAIPIMLNILFDCISSAGWAIAETEKSDRKKRVIKMIN</sequence>
<dbReference type="Proteomes" id="UP000321787">
    <property type="component" value="Unassembled WGS sequence"/>
</dbReference>
<accession>A0A510UFN2</accession>
<comment type="caution">
    <text evidence="1">The sequence shown here is derived from an EMBL/GenBank/DDBJ whole genome shotgun (WGS) entry which is preliminary data.</text>
</comment>
<name>A0A510UFN2_ALIFS</name>
<organism evidence="1 2">
    <name type="scientific">Aliivibrio fischeri</name>
    <name type="common">Vibrio fischeri</name>
    <dbReference type="NCBI Taxonomy" id="668"/>
    <lineage>
        <taxon>Bacteria</taxon>
        <taxon>Pseudomonadati</taxon>
        <taxon>Pseudomonadota</taxon>
        <taxon>Gammaproteobacteria</taxon>
        <taxon>Vibrionales</taxon>
        <taxon>Vibrionaceae</taxon>
        <taxon>Aliivibrio</taxon>
    </lineage>
</organism>
<gene>
    <name evidence="1" type="ORF">AFI02nite_14130</name>
</gene>
<evidence type="ECO:0000313" key="1">
    <source>
        <dbReference type="EMBL" id="GEK13377.1"/>
    </source>
</evidence>
<protein>
    <submittedName>
        <fullName evidence="1">Uncharacterized protein</fullName>
    </submittedName>
</protein>
<evidence type="ECO:0000313" key="2">
    <source>
        <dbReference type="Proteomes" id="UP000321787"/>
    </source>
</evidence>
<dbReference type="EMBL" id="BJTZ01000006">
    <property type="protein sequence ID" value="GEK13377.1"/>
    <property type="molecule type" value="Genomic_DNA"/>
</dbReference>
<reference evidence="1 2" key="1">
    <citation type="submission" date="2019-07" db="EMBL/GenBank/DDBJ databases">
        <title>Whole genome shotgun sequence of Aliivibrio fischeri NBRC 101058.</title>
        <authorList>
            <person name="Hosoyama A."/>
            <person name="Uohara A."/>
            <person name="Ohji S."/>
            <person name="Ichikawa N."/>
        </authorList>
    </citation>
    <scope>NUCLEOTIDE SEQUENCE [LARGE SCALE GENOMIC DNA]</scope>
    <source>
        <strain evidence="1 2">NBRC 101058</strain>
    </source>
</reference>